<protein>
    <submittedName>
        <fullName evidence="5">Beta-lactamase repressor BlaI</fullName>
    </submittedName>
</protein>
<comment type="similarity">
    <text evidence="1">Belongs to the BlaI transcriptional regulatory family.</text>
</comment>
<organism evidence="5 6">
    <name type="scientific">Desulfosporosinus metallidurans</name>
    <dbReference type="NCBI Taxonomy" id="1888891"/>
    <lineage>
        <taxon>Bacteria</taxon>
        <taxon>Bacillati</taxon>
        <taxon>Bacillota</taxon>
        <taxon>Clostridia</taxon>
        <taxon>Eubacteriales</taxon>
        <taxon>Desulfitobacteriaceae</taxon>
        <taxon>Desulfosporosinus</taxon>
    </lineage>
</organism>
<dbReference type="EMBL" id="MLBF01000047">
    <property type="protein sequence ID" value="OLN28099.1"/>
    <property type="molecule type" value="Genomic_DNA"/>
</dbReference>
<evidence type="ECO:0000313" key="5">
    <source>
        <dbReference type="EMBL" id="OLN28099.1"/>
    </source>
</evidence>
<evidence type="ECO:0000256" key="3">
    <source>
        <dbReference type="ARBA" id="ARBA00023125"/>
    </source>
</evidence>
<evidence type="ECO:0000256" key="4">
    <source>
        <dbReference type="ARBA" id="ARBA00023163"/>
    </source>
</evidence>
<accession>A0A1Q8QL88</accession>
<reference evidence="5 6" key="1">
    <citation type="submission" date="2016-09" db="EMBL/GenBank/DDBJ databases">
        <title>Complete genome of Desulfosporosinus sp. OL.</title>
        <authorList>
            <person name="Mardanov A."/>
            <person name="Beletsky A."/>
            <person name="Panova A."/>
            <person name="Karnachuk O."/>
            <person name="Ravin N."/>
        </authorList>
    </citation>
    <scope>NUCLEOTIDE SEQUENCE [LARGE SCALE GENOMIC DNA]</scope>
    <source>
        <strain evidence="5 6">OL</strain>
    </source>
</reference>
<dbReference type="InterPro" id="IPR036390">
    <property type="entry name" value="WH_DNA-bd_sf"/>
</dbReference>
<dbReference type="PIRSF" id="PIRSF019455">
    <property type="entry name" value="CopR_AtkY"/>
    <property type="match status" value="1"/>
</dbReference>
<dbReference type="Proteomes" id="UP000186102">
    <property type="component" value="Unassembled WGS sequence"/>
</dbReference>
<dbReference type="OrthoDB" id="9795583at2"/>
<keyword evidence="3" id="KW-0238">DNA-binding</keyword>
<evidence type="ECO:0000313" key="6">
    <source>
        <dbReference type="Proteomes" id="UP000186102"/>
    </source>
</evidence>
<proteinExistence type="inferred from homology"/>
<dbReference type="SUPFAM" id="SSF46785">
    <property type="entry name" value="Winged helix' DNA-binding domain"/>
    <property type="match status" value="1"/>
</dbReference>
<name>A0A1Q8QL88_9FIRM</name>
<sequence length="125" mass="14334">MLKTPKISDAEWEVMKICWLKSAPCTANEIVKALERSTDWKPNTIKTLIGRLVKKGALAFKEEGRSYIYNPLVAEEECIKAESKSFLTRVFGGALKPMLVTFLQEEKLSQDDIEELKQLLEERKE</sequence>
<keyword evidence="4" id="KW-0804">Transcription</keyword>
<keyword evidence="6" id="KW-1185">Reference proteome</keyword>
<dbReference type="RefSeq" id="WP_075366612.1">
    <property type="nucleotide sequence ID" value="NZ_MLBF01000047.1"/>
</dbReference>
<dbReference type="AlphaFoldDB" id="A0A1Q8QL88"/>
<dbReference type="GO" id="GO:0045892">
    <property type="term" value="P:negative regulation of DNA-templated transcription"/>
    <property type="evidence" value="ECO:0007669"/>
    <property type="project" value="InterPro"/>
</dbReference>
<dbReference type="Pfam" id="PF03965">
    <property type="entry name" value="Penicillinase_R"/>
    <property type="match status" value="1"/>
</dbReference>
<dbReference type="GO" id="GO:0003677">
    <property type="term" value="F:DNA binding"/>
    <property type="evidence" value="ECO:0007669"/>
    <property type="project" value="UniProtKB-KW"/>
</dbReference>
<dbReference type="InterPro" id="IPR005650">
    <property type="entry name" value="BlaI_family"/>
</dbReference>
<evidence type="ECO:0000256" key="1">
    <source>
        <dbReference type="ARBA" id="ARBA00011046"/>
    </source>
</evidence>
<gene>
    <name evidence="5" type="ORF">DSOL_4243</name>
</gene>
<evidence type="ECO:0000256" key="2">
    <source>
        <dbReference type="ARBA" id="ARBA00023015"/>
    </source>
</evidence>
<comment type="caution">
    <text evidence="5">The sequence shown here is derived from an EMBL/GenBank/DDBJ whole genome shotgun (WGS) entry which is preliminary data.</text>
</comment>
<dbReference type="InterPro" id="IPR036388">
    <property type="entry name" value="WH-like_DNA-bd_sf"/>
</dbReference>
<keyword evidence="2" id="KW-0805">Transcription regulation</keyword>
<dbReference type="STRING" id="1888891.DSOL_4243"/>
<dbReference type="Gene3D" id="1.10.10.10">
    <property type="entry name" value="Winged helix-like DNA-binding domain superfamily/Winged helix DNA-binding domain"/>
    <property type="match status" value="1"/>
</dbReference>
<dbReference type="Gene3D" id="1.10.4040.10">
    <property type="entry name" value="Penicillinase repressor domain"/>
    <property type="match status" value="1"/>
</dbReference>